<accession>A0A939ECF2</accession>
<sequence>MSFDRLLLFLFPALCGVFAVFLALNTYGLIETRSDFEENHRLEWFSFREAIRLNTSDFEDFFSRYTTRSGHGEGQLPKLGGKSVQATLENLPSREFSTVLDRSNLFQNWVAAPVAAMNGNTAAFYALDALLPVDRAVVLPETVAAALQNIAEMTTREADTRAETARRSFQIRQGMQTGLALATIASALGWVVLLLSRNSALRKECQDRMEDTDRLLHIQSHDPLTGLFNQKEFSARLRRTYQQLSEGQVLNVVSINLDAKSPKTAEYCQSIENAILVSAADILRHAAGVAVGAVCLARANGKGFLAYFTTSETEDPAAHDLVMRIRRGFQHPVATDRGAFLLPPAIGIANTETVDKDPAELIRNADLAAYEALANPLARPVTYQPSMRAALDRTISIEQALPDAIENGEFLPYYQPQFNLMSGRIVGVEALARWNHADLGWISPSEFIPLAENSGDIVPIGWQILERACREILKLPGDLTLSLNLSVSQLLDEDVVFMLEDCLERTGLPASRLKIEVTETTVMSDRAQIQTTLSSVRSLGIALVLDDFGMGFSELSCLTDFHWDLIKIDGAFATRATSDDKIRDILKLVLGIAAKMGSEVLVEGIETVDQCDVLADLGCANGQGYLFGGPMAIDDIKTLFFQGHRHPDLKEA</sequence>
<dbReference type="Proteomes" id="UP000664096">
    <property type="component" value="Unassembled WGS sequence"/>
</dbReference>
<dbReference type="Pfam" id="PF00563">
    <property type="entry name" value="EAL"/>
    <property type="match status" value="1"/>
</dbReference>
<name>A0A939ECF2_9HYPH</name>
<keyword evidence="1" id="KW-0472">Membrane</keyword>
<dbReference type="SMART" id="SM00052">
    <property type="entry name" value="EAL"/>
    <property type="match status" value="1"/>
</dbReference>
<keyword evidence="1" id="KW-1133">Transmembrane helix</keyword>
<dbReference type="InterPro" id="IPR001633">
    <property type="entry name" value="EAL_dom"/>
</dbReference>
<organism evidence="3 4">
    <name type="scientific">Roseibium aggregatum</name>
    <dbReference type="NCBI Taxonomy" id="187304"/>
    <lineage>
        <taxon>Bacteria</taxon>
        <taxon>Pseudomonadati</taxon>
        <taxon>Pseudomonadota</taxon>
        <taxon>Alphaproteobacteria</taxon>
        <taxon>Hyphomicrobiales</taxon>
        <taxon>Stappiaceae</taxon>
        <taxon>Roseibium</taxon>
    </lineage>
</organism>
<dbReference type="InterPro" id="IPR043128">
    <property type="entry name" value="Rev_trsase/Diguanyl_cyclase"/>
</dbReference>
<evidence type="ECO:0000313" key="4">
    <source>
        <dbReference type="Proteomes" id="UP000664096"/>
    </source>
</evidence>
<dbReference type="SMART" id="SM00267">
    <property type="entry name" value="GGDEF"/>
    <property type="match status" value="1"/>
</dbReference>
<gene>
    <name evidence="3" type="ORF">JF539_09700</name>
</gene>
<protein>
    <submittedName>
        <fullName evidence="3">GGDEF domain-containing protein</fullName>
    </submittedName>
</protein>
<dbReference type="InterPro" id="IPR050706">
    <property type="entry name" value="Cyclic-di-GMP_PDE-like"/>
</dbReference>
<dbReference type="Gene3D" id="3.30.70.270">
    <property type="match status" value="1"/>
</dbReference>
<dbReference type="Pfam" id="PF00990">
    <property type="entry name" value="GGDEF"/>
    <property type="match status" value="1"/>
</dbReference>
<dbReference type="InterPro" id="IPR029787">
    <property type="entry name" value="Nucleotide_cyclase"/>
</dbReference>
<dbReference type="SUPFAM" id="SSF141868">
    <property type="entry name" value="EAL domain-like"/>
    <property type="match status" value="1"/>
</dbReference>
<dbReference type="GO" id="GO:0071111">
    <property type="term" value="F:cyclic-guanylate-specific phosphodiesterase activity"/>
    <property type="evidence" value="ECO:0007669"/>
    <property type="project" value="InterPro"/>
</dbReference>
<dbReference type="Gene3D" id="3.20.20.450">
    <property type="entry name" value="EAL domain"/>
    <property type="match status" value="1"/>
</dbReference>
<feature type="domain" description="EAL" evidence="2">
    <location>
        <begin position="394"/>
        <end position="644"/>
    </location>
</feature>
<feature type="transmembrane region" description="Helical" evidence="1">
    <location>
        <begin position="6"/>
        <end position="24"/>
    </location>
</feature>
<evidence type="ECO:0000259" key="2">
    <source>
        <dbReference type="PROSITE" id="PS50883"/>
    </source>
</evidence>
<dbReference type="PANTHER" id="PTHR33121">
    <property type="entry name" value="CYCLIC DI-GMP PHOSPHODIESTERASE PDEF"/>
    <property type="match status" value="1"/>
</dbReference>
<dbReference type="EMBL" id="JAEKJZ010000001">
    <property type="protein sequence ID" value="MBN9670610.1"/>
    <property type="molecule type" value="Genomic_DNA"/>
</dbReference>
<dbReference type="PROSITE" id="PS50883">
    <property type="entry name" value="EAL"/>
    <property type="match status" value="1"/>
</dbReference>
<reference evidence="3" key="1">
    <citation type="submission" date="2020-12" db="EMBL/GenBank/DDBJ databases">
        <title>Oil enriched cultivation method for isolating marine PHA-producing bacteria.</title>
        <authorList>
            <person name="Zheng W."/>
            <person name="Yu S."/>
            <person name="Huang Y."/>
        </authorList>
    </citation>
    <scope>NUCLEOTIDE SEQUENCE</scope>
    <source>
        <strain evidence="3">SY-2-12</strain>
    </source>
</reference>
<dbReference type="SUPFAM" id="SSF55073">
    <property type="entry name" value="Nucleotide cyclase"/>
    <property type="match status" value="1"/>
</dbReference>
<evidence type="ECO:0000313" key="3">
    <source>
        <dbReference type="EMBL" id="MBN9670610.1"/>
    </source>
</evidence>
<keyword evidence="1" id="KW-0812">Transmembrane</keyword>
<evidence type="ECO:0000256" key="1">
    <source>
        <dbReference type="SAM" id="Phobius"/>
    </source>
</evidence>
<comment type="caution">
    <text evidence="3">The sequence shown here is derived from an EMBL/GenBank/DDBJ whole genome shotgun (WGS) entry which is preliminary data.</text>
</comment>
<dbReference type="CDD" id="cd01948">
    <property type="entry name" value="EAL"/>
    <property type="match status" value="1"/>
</dbReference>
<dbReference type="InterPro" id="IPR035919">
    <property type="entry name" value="EAL_sf"/>
</dbReference>
<dbReference type="PANTHER" id="PTHR33121:SF70">
    <property type="entry name" value="SIGNALING PROTEIN YKOW"/>
    <property type="match status" value="1"/>
</dbReference>
<dbReference type="InterPro" id="IPR000160">
    <property type="entry name" value="GGDEF_dom"/>
</dbReference>
<dbReference type="AlphaFoldDB" id="A0A939ECF2"/>
<dbReference type="RefSeq" id="WP_207140083.1">
    <property type="nucleotide sequence ID" value="NZ_JAEKJZ010000001.1"/>
</dbReference>
<proteinExistence type="predicted"/>